<evidence type="ECO:0000313" key="4">
    <source>
        <dbReference type="RefSeq" id="XP_033584117.1"/>
    </source>
</evidence>
<evidence type="ECO:0000313" key="2">
    <source>
        <dbReference type="EMBL" id="KAF2817153.1"/>
    </source>
</evidence>
<protein>
    <submittedName>
        <fullName evidence="2 4">Uncharacterized protein</fullName>
    </submittedName>
</protein>
<reference evidence="4" key="3">
    <citation type="submission" date="2025-04" db="UniProtKB">
        <authorList>
            <consortium name="RefSeq"/>
        </authorList>
    </citation>
    <scope>IDENTIFICATION</scope>
    <source>
        <strain evidence="4">CBS 304.34</strain>
    </source>
</reference>
<dbReference type="EMBL" id="MU003692">
    <property type="protein sequence ID" value="KAF2817153.1"/>
    <property type="molecule type" value="Genomic_DNA"/>
</dbReference>
<dbReference type="GeneID" id="54468310"/>
<sequence>MAPFPLEYIDPQLLALQPSNPLLIKESIESLFAGADPEVQPVPTPIAGSKRRTSADDNETDTGFVGPRNSSKPAPKRQKREEPNTELYGIKALPQKSQQSAKPKATGAKDVGNCGRSRIYDYMKSAPHKDHSLNLNISVTAVELIVLIPHSILSWPIANRLVQNGMTYKLHKYIARRHRAGSVLDGSASIDEIAAEDDKLYSVNSILHGYQHAMRAGPDPKNPMANWTHSRHSMLVSNNNFDPKNVSLSGVRTRAETHSKTYRPPKSIPLESLANDVLQLPQGADAADLTRAVEFAQQYPGRYFFPTDVEAVIRQVGRVVVTREHTDAACIRRWMPRMQRFRDEAIRLRCEALKPRRNAPKTNAKMSPLPINEEQYGPAQNSTGSSLVPTIDLSESQDQSPVLEAQTTPEIFQEWIPEGEIAPDITETQAFPEYPTLLRDAPDPNQGDRSFRALCIKVAKHPYFWHLDWPDSSEGLDMVLEYMRDHPAP</sequence>
<reference evidence="4" key="2">
    <citation type="submission" date="2020-04" db="EMBL/GenBank/DDBJ databases">
        <authorList>
            <consortium name="NCBI Genome Project"/>
        </authorList>
    </citation>
    <scope>NUCLEOTIDE SEQUENCE</scope>
    <source>
        <strain evidence="4">CBS 304.34</strain>
    </source>
</reference>
<proteinExistence type="predicted"/>
<keyword evidence="3" id="KW-1185">Reference proteome</keyword>
<accession>A0A6A6Z8U4</accession>
<gene>
    <name evidence="2 4" type="ORF">BDZ99DRAFT_564944</name>
</gene>
<name>A0A6A6Z8U4_9PEZI</name>
<dbReference type="AlphaFoldDB" id="A0A6A6Z8U4"/>
<feature type="region of interest" description="Disordered" evidence="1">
    <location>
        <begin position="359"/>
        <end position="386"/>
    </location>
</feature>
<feature type="region of interest" description="Disordered" evidence="1">
    <location>
        <begin position="33"/>
        <end position="110"/>
    </location>
</feature>
<dbReference type="RefSeq" id="XP_033584117.1">
    <property type="nucleotide sequence ID" value="XM_033727417.1"/>
</dbReference>
<dbReference type="OrthoDB" id="3795517at2759"/>
<organism evidence="2">
    <name type="scientific">Mytilinidion resinicola</name>
    <dbReference type="NCBI Taxonomy" id="574789"/>
    <lineage>
        <taxon>Eukaryota</taxon>
        <taxon>Fungi</taxon>
        <taxon>Dikarya</taxon>
        <taxon>Ascomycota</taxon>
        <taxon>Pezizomycotina</taxon>
        <taxon>Dothideomycetes</taxon>
        <taxon>Pleosporomycetidae</taxon>
        <taxon>Mytilinidiales</taxon>
        <taxon>Mytilinidiaceae</taxon>
        <taxon>Mytilinidion</taxon>
    </lineage>
</organism>
<feature type="region of interest" description="Disordered" evidence="1">
    <location>
        <begin position="246"/>
        <end position="267"/>
    </location>
</feature>
<dbReference type="Proteomes" id="UP000504636">
    <property type="component" value="Unplaced"/>
</dbReference>
<evidence type="ECO:0000256" key="1">
    <source>
        <dbReference type="SAM" id="MobiDB-lite"/>
    </source>
</evidence>
<evidence type="ECO:0000313" key="3">
    <source>
        <dbReference type="Proteomes" id="UP000504636"/>
    </source>
</evidence>
<reference evidence="2 4" key="1">
    <citation type="journal article" date="2020" name="Stud. Mycol.">
        <title>101 Dothideomycetes genomes: a test case for predicting lifestyles and emergence of pathogens.</title>
        <authorList>
            <person name="Haridas S."/>
            <person name="Albert R."/>
            <person name="Binder M."/>
            <person name="Bloem J."/>
            <person name="Labutti K."/>
            <person name="Salamov A."/>
            <person name="Andreopoulos B."/>
            <person name="Baker S."/>
            <person name="Barry K."/>
            <person name="Bills G."/>
            <person name="Bluhm B."/>
            <person name="Cannon C."/>
            <person name="Castanera R."/>
            <person name="Culley D."/>
            <person name="Daum C."/>
            <person name="Ezra D."/>
            <person name="Gonzalez J."/>
            <person name="Henrissat B."/>
            <person name="Kuo A."/>
            <person name="Liang C."/>
            <person name="Lipzen A."/>
            <person name="Lutzoni F."/>
            <person name="Magnuson J."/>
            <person name="Mondo S."/>
            <person name="Nolan M."/>
            <person name="Ohm R."/>
            <person name="Pangilinan J."/>
            <person name="Park H.-J."/>
            <person name="Ramirez L."/>
            <person name="Alfaro M."/>
            <person name="Sun H."/>
            <person name="Tritt A."/>
            <person name="Yoshinaga Y."/>
            <person name="Zwiers L.-H."/>
            <person name="Turgeon B."/>
            <person name="Goodwin S."/>
            <person name="Spatafora J."/>
            <person name="Crous P."/>
            <person name="Grigoriev I."/>
        </authorList>
    </citation>
    <scope>NUCLEOTIDE SEQUENCE</scope>
    <source>
        <strain evidence="2 4">CBS 304.34</strain>
    </source>
</reference>